<gene>
    <name evidence="2" type="ORF">DERYTH_LOCUS16008</name>
</gene>
<name>A0A9N9ILV1_9GLOM</name>
<feature type="region of interest" description="Disordered" evidence="1">
    <location>
        <begin position="74"/>
        <end position="181"/>
    </location>
</feature>
<evidence type="ECO:0000313" key="3">
    <source>
        <dbReference type="Proteomes" id="UP000789405"/>
    </source>
</evidence>
<proteinExistence type="predicted"/>
<keyword evidence="3" id="KW-1185">Reference proteome</keyword>
<evidence type="ECO:0000313" key="2">
    <source>
        <dbReference type="EMBL" id="CAG8741054.1"/>
    </source>
</evidence>
<sequence length="181" mass="20755">MSGGKRRKTHENISNSNDESSNKENLTPAIQMNKLENTTLNNKDKDTNNWFNIVESSRKNLELESYETISHDTNMIDVEADPKTPNQYKETIRQKRENMRDGSSNEDNIEEGQKDKATDSLDKSTHNTACEKDIEMLSLNGETLETILEKDKKEQDQPILSNGVPHHIEPNRDLHQDGMDK</sequence>
<accession>A0A9N9ILV1</accession>
<dbReference type="OrthoDB" id="2491078at2759"/>
<comment type="caution">
    <text evidence="2">The sequence shown here is derived from an EMBL/GenBank/DDBJ whole genome shotgun (WGS) entry which is preliminary data.</text>
</comment>
<dbReference type="EMBL" id="CAJVPY010013524">
    <property type="protein sequence ID" value="CAG8741054.1"/>
    <property type="molecule type" value="Genomic_DNA"/>
</dbReference>
<feature type="compositionally biased region" description="Basic and acidic residues" evidence="1">
    <location>
        <begin position="147"/>
        <end position="156"/>
    </location>
</feature>
<dbReference type="AlphaFoldDB" id="A0A9N9ILV1"/>
<dbReference type="Proteomes" id="UP000789405">
    <property type="component" value="Unassembled WGS sequence"/>
</dbReference>
<feature type="compositionally biased region" description="Basic and acidic residues" evidence="1">
    <location>
        <begin position="166"/>
        <end position="181"/>
    </location>
</feature>
<organism evidence="2 3">
    <name type="scientific">Dentiscutata erythropus</name>
    <dbReference type="NCBI Taxonomy" id="1348616"/>
    <lineage>
        <taxon>Eukaryota</taxon>
        <taxon>Fungi</taxon>
        <taxon>Fungi incertae sedis</taxon>
        <taxon>Mucoromycota</taxon>
        <taxon>Glomeromycotina</taxon>
        <taxon>Glomeromycetes</taxon>
        <taxon>Diversisporales</taxon>
        <taxon>Gigasporaceae</taxon>
        <taxon>Dentiscutata</taxon>
    </lineage>
</organism>
<feature type="compositionally biased region" description="Basic and acidic residues" evidence="1">
    <location>
        <begin position="90"/>
        <end position="100"/>
    </location>
</feature>
<protein>
    <submittedName>
        <fullName evidence="2">12642_t:CDS:1</fullName>
    </submittedName>
</protein>
<feature type="compositionally biased region" description="Basic and acidic residues" evidence="1">
    <location>
        <begin position="111"/>
        <end position="135"/>
    </location>
</feature>
<feature type="region of interest" description="Disordered" evidence="1">
    <location>
        <begin position="1"/>
        <end position="47"/>
    </location>
</feature>
<feature type="compositionally biased region" description="Low complexity" evidence="1">
    <location>
        <begin position="12"/>
        <end position="25"/>
    </location>
</feature>
<evidence type="ECO:0000256" key="1">
    <source>
        <dbReference type="SAM" id="MobiDB-lite"/>
    </source>
</evidence>
<reference evidence="2" key="1">
    <citation type="submission" date="2021-06" db="EMBL/GenBank/DDBJ databases">
        <authorList>
            <person name="Kallberg Y."/>
            <person name="Tangrot J."/>
            <person name="Rosling A."/>
        </authorList>
    </citation>
    <scope>NUCLEOTIDE SEQUENCE</scope>
    <source>
        <strain evidence="2">MA453B</strain>
    </source>
</reference>